<keyword evidence="7 12" id="KW-0812">Transmembrane</keyword>
<dbReference type="Pfam" id="PF00534">
    <property type="entry name" value="Glycos_transf_1"/>
    <property type="match status" value="1"/>
</dbReference>
<evidence type="ECO:0000256" key="9">
    <source>
        <dbReference type="ARBA" id="ARBA00022989"/>
    </source>
</evidence>
<dbReference type="EC" id="2.4.1.131" evidence="3 12"/>
<comment type="function">
    <text evidence="12">GDP-Man:Man(3)GlcNAc(2)-PP-Dol alpha-1,2-mannosyltransferase that operates in the biosynthetic pathway of dolichol-linked oligosaccharides, the glycan precursors employed in protein asparagine (N)-glycosylation. The assembly of dolichol-linked oligosaccharides begins on the cytosolic side of the endoplasmic reticulum membrane and finishes in its lumen. The sequential addition of sugars to dolichol pyrophosphate produces dolichol-linked oligosaccharides containing fourteen sugars, including two GlcNAcs, nine mannoses and three glucoses. Once assembled, the oligosaccharide is transferred from the lipid to nascent proteins by oligosaccharyltransferases. Catalyzes, on the cytoplasmic face of the endoplasmic reticulum, the addition of the fourth and fifth mannose residues to the dolichol-linked oligosaccharide chain, to produce Man(5)GlcNAc(2)-PP-dolichol core oligosaccharide.</text>
</comment>
<evidence type="ECO:0000256" key="7">
    <source>
        <dbReference type="ARBA" id="ARBA00022692"/>
    </source>
</evidence>
<evidence type="ECO:0000256" key="8">
    <source>
        <dbReference type="ARBA" id="ARBA00022824"/>
    </source>
</evidence>
<comment type="subcellular location">
    <subcellularLocation>
        <location evidence="1">Endoplasmic reticulum membrane</location>
        <topology evidence="1">Single-pass membrane protein</topology>
    </subcellularLocation>
</comment>
<accession>A0A812LQP9</accession>
<dbReference type="EMBL" id="CAJNDS010001112">
    <property type="protein sequence ID" value="CAE7247821.1"/>
    <property type="molecule type" value="Genomic_DNA"/>
</dbReference>
<keyword evidence="6 12" id="KW-0808">Transferase</keyword>
<evidence type="ECO:0000256" key="1">
    <source>
        <dbReference type="ARBA" id="ARBA00004389"/>
    </source>
</evidence>
<proteinExistence type="inferred from homology"/>
<keyword evidence="16" id="KW-1185">Reference proteome</keyword>
<dbReference type="UniPathway" id="UPA00378"/>
<organism evidence="15 16">
    <name type="scientific">Symbiodinium natans</name>
    <dbReference type="NCBI Taxonomy" id="878477"/>
    <lineage>
        <taxon>Eukaryota</taxon>
        <taxon>Sar</taxon>
        <taxon>Alveolata</taxon>
        <taxon>Dinophyceae</taxon>
        <taxon>Suessiales</taxon>
        <taxon>Symbiodiniaceae</taxon>
        <taxon>Symbiodinium</taxon>
    </lineage>
</organism>
<feature type="domain" description="Glycosyl transferase family 1" evidence="13">
    <location>
        <begin position="287"/>
        <end position="460"/>
    </location>
</feature>
<comment type="caution">
    <text evidence="15">The sequence shown here is derived from an EMBL/GenBank/DDBJ whole genome shotgun (WGS) entry which is preliminary data.</text>
</comment>
<dbReference type="PANTHER" id="PTHR45919:SF1">
    <property type="entry name" value="GDP-MAN:MAN(3)GLCNAC(2)-PP-DOL ALPHA-1,2-MANNOSYLTRANSFERASE"/>
    <property type="match status" value="1"/>
</dbReference>
<evidence type="ECO:0000256" key="11">
    <source>
        <dbReference type="ARBA" id="ARBA00045065"/>
    </source>
</evidence>
<dbReference type="Proteomes" id="UP000604046">
    <property type="component" value="Unassembled WGS sequence"/>
</dbReference>
<comment type="similarity">
    <text evidence="12">Belongs to the glycosyltransferase group 1 family. Glycosyltransferase 4 subfamily.</text>
</comment>
<evidence type="ECO:0000256" key="4">
    <source>
        <dbReference type="ARBA" id="ARBA00022018"/>
    </source>
</evidence>
<evidence type="ECO:0000259" key="13">
    <source>
        <dbReference type="Pfam" id="PF00534"/>
    </source>
</evidence>
<evidence type="ECO:0000256" key="3">
    <source>
        <dbReference type="ARBA" id="ARBA00012645"/>
    </source>
</evidence>
<dbReference type="AlphaFoldDB" id="A0A812LQP9"/>
<dbReference type="CDD" id="cd03806">
    <property type="entry name" value="GT4_ALG11-like"/>
    <property type="match status" value="1"/>
</dbReference>
<dbReference type="GO" id="GO:0006487">
    <property type="term" value="P:protein N-linked glycosylation"/>
    <property type="evidence" value="ECO:0007669"/>
    <property type="project" value="TreeGrafter"/>
</dbReference>
<reference evidence="15" key="1">
    <citation type="submission" date="2021-02" db="EMBL/GenBank/DDBJ databases">
        <authorList>
            <person name="Dougan E. K."/>
            <person name="Rhodes N."/>
            <person name="Thang M."/>
            <person name="Chan C."/>
        </authorList>
    </citation>
    <scope>NUCLEOTIDE SEQUENCE</scope>
</reference>
<evidence type="ECO:0000256" key="10">
    <source>
        <dbReference type="ARBA" id="ARBA00023136"/>
    </source>
</evidence>
<gene>
    <name evidence="15" type="primary">Alg11</name>
    <name evidence="15" type="ORF">SNAT2548_LOCUS11940</name>
</gene>
<dbReference type="InterPro" id="IPR001296">
    <property type="entry name" value="Glyco_trans_1"/>
</dbReference>
<keyword evidence="9 12" id="KW-1133">Transmembrane helix</keyword>
<dbReference type="GO" id="GO:0004377">
    <property type="term" value="F:GDP-Man:Man(3)GlcNAc(2)-PP-Dol alpha-1,2-mannosyltransferase activity"/>
    <property type="evidence" value="ECO:0007669"/>
    <property type="project" value="UniProtKB-UniRule"/>
</dbReference>
<keyword evidence="5 12" id="KW-0328">Glycosyltransferase</keyword>
<name>A0A812LQP9_9DINO</name>
<evidence type="ECO:0000256" key="12">
    <source>
        <dbReference type="RuleBase" id="RU367051"/>
    </source>
</evidence>
<keyword evidence="8 12" id="KW-0256">Endoplasmic reticulum</keyword>
<evidence type="ECO:0000256" key="6">
    <source>
        <dbReference type="ARBA" id="ARBA00022679"/>
    </source>
</evidence>
<feature type="domain" description="ALG11 mannosyltransferase N-terminal" evidence="14">
    <location>
        <begin position="47"/>
        <end position="255"/>
    </location>
</feature>
<dbReference type="GO" id="GO:0005789">
    <property type="term" value="C:endoplasmic reticulum membrane"/>
    <property type="evidence" value="ECO:0007669"/>
    <property type="project" value="UniProtKB-SubCell"/>
</dbReference>
<dbReference type="InterPro" id="IPR038013">
    <property type="entry name" value="ALG11"/>
</dbReference>
<evidence type="ECO:0000313" key="15">
    <source>
        <dbReference type="EMBL" id="CAE7247821.1"/>
    </source>
</evidence>
<sequence length="498" mass="54509">MPVLGLLVLACIVLLLAVPLFLILWLKLTAYRLAARSGLSKALAGKETVAFFHPYANAGGGGERVLWCCLRSVQQNHPGVACVVYTGDVDVTAADLLESARQRFGVAINASGVHFVFLTRRHWVEASSWPRFTLLGQSLGSLILGWEAVCQFQPDIFVDSMGYAFTLPLFRLLSSCRVGCYVHYPTISTDMLEQVRGRRSDAVCNDAMVARSNMLSAAKLLYYKAFAALYGLAGKSADVVLVNSSWTRGHIDALWAMPDRTCTVYPPCDTAALAALALDRAAKDFSGKLVLSLAQFRPEKNHALQLRSFARYKNQTKSGGSAAVRLILAGGCRDAADRRRVQGLQKLCGELGLREEGPETEGDWDVSFRTNVPLKEMQTLLSQADIGLHTMRDEHFGISVVEFMAAGAVVIAHNSAGPAMDIVTPLSDGRRTGFLANDDEDYALKLREALDETSTAERLEIAKAAREAVRHRFSQEAFEESIAQRLIAPLRGPRDKDL</sequence>
<evidence type="ECO:0000256" key="2">
    <source>
        <dbReference type="ARBA" id="ARBA00004922"/>
    </source>
</evidence>
<dbReference type="SUPFAM" id="SSF53756">
    <property type="entry name" value="UDP-Glycosyltransferase/glycogen phosphorylase"/>
    <property type="match status" value="1"/>
</dbReference>
<protein>
    <recommendedName>
        <fullName evidence="4 12">GDP-Man:Man(3)GlcNAc(2)-PP-Dol alpha-1,2-mannosyltransferase</fullName>
        <ecNumber evidence="3 12">2.4.1.131</ecNumber>
    </recommendedName>
</protein>
<feature type="transmembrane region" description="Helical" evidence="12">
    <location>
        <begin position="6"/>
        <end position="26"/>
    </location>
</feature>
<dbReference type="Gene3D" id="3.40.50.2000">
    <property type="entry name" value="Glycogen Phosphorylase B"/>
    <property type="match status" value="1"/>
</dbReference>
<keyword evidence="10 12" id="KW-0472">Membrane</keyword>
<comment type="catalytic activity">
    <reaction evidence="11 12">
        <text>an alpha-D-Man-(1-&gt;3)-[alpha-D-Man-(1-&gt;6)]-beta-D-Man-(1-&gt;4)-beta-D-GlcNAc-(1-&gt;4)-alpha-D-GlcNAc-diphospho-di-trans,poly-cis-dolichol + 2 GDP-alpha-D-mannose = an alpha-D-Man-(1-&gt;2)-alpha-D-Man-(1-&gt;2)-alpha-D-Man-(1-&gt;3)-[alpha-D-Man-(1-&gt;6)]-beta-D-Man-(1-&gt;4)-beta-D-GlcNAc-(1-&gt;4)-alpha-D-GlcNAc-diphospho-di-trans,poly-cis-dolichol + 2 GDP + 2 H(+)</text>
        <dbReference type="Rhea" id="RHEA:29523"/>
        <dbReference type="Rhea" id="RHEA-COMP:19515"/>
        <dbReference type="Rhea" id="RHEA-COMP:19516"/>
        <dbReference type="ChEBI" id="CHEBI:15378"/>
        <dbReference type="ChEBI" id="CHEBI:57527"/>
        <dbReference type="ChEBI" id="CHEBI:58189"/>
        <dbReference type="ChEBI" id="CHEBI:132511"/>
        <dbReference type="ChEBI" id="CHEBI:132515"/>
        <dbReference type="EC" id="2.4.1.131"/>
    </reaction>
    <physiologicalReaction direction="left-to-right" evidence="11 12">
        <dbReference type="Rhea" id="RHEA:29524"/>
    </physiologicalReaction>
</comment>
<comment type="pathway">
    <text evidence="2 12">Protein modification; protein glycosylation.</text>
</comment>
<dbReference type="OrthoDB" id="2276068at2759"/>
<evidence type="ECO:0000313" key="16">
    <source>
        <dbReference type="Proteomes" id="UP000604046"/>
    </source>
</evidence>
<dbReference type="InterPro" id="IPR031814">
    <property type="entry name" value="ALG11_N"/>
</dbReference>
<dbReference type="PANTHER" id="PTHR45919">
    <property type="entry name" value="GDP-MAN:MAN(3)GLCNAC(2)-PP-DOL ALPHA-1,2-MANNOSYLTRANSFERASE"/>
    <property type="match status" value="1"/>
</dbReference>
<evidence type="ECO:0000256" key="5">
    <source>
        <dbReference type="ARBA" id="ARBA00022676"/>
    </source>
</evidence>
<dbReference type="Pfam" id="PF15924">
    <property type="entry name" value="ALG11_N"/>
    <property type="match status" value="1"/>
</dbReference>
<evidence type="ECO:0000259" key="14">
    <source>
        <dbReference type="Pfam" id="PF15924"/>
    </source>
</evidence>